<gene>
    <name evidence="2" type="ORF">AAG570_006539</name>
</gene>
<accession>A0ABD0YUC8</accession>
<evidence type="ECO:0000256" key="1">
    <source>
        <dbReference type="SAM" id="MobiDB-lite"/>
    </source>
</evidence>
<sequence length="231" mass="27554">MFSDRSEASPKLLAVFILAAAYVAATPEVNLRLKDKDAVPNHKFKYELKDTYLKKNKGDDHHHEFKEKDHHWEQNTIHHHEKPDVVNRSDSDVHHHAKPEVHHHHYYYPSHLLHSWNHHQSQDHHGHHTNHHVHHDDLRSDDNLRLLPFDDHRHDIQDPFQSGHDLHIPIHHELSSLLDRVVHGDHFFHDHAPPTHHRPSSHLPHHWPQVHHTVHNPIHPHSYQHHYPHRG</sequence>
<organism evidence="2 3">
    <name type="scientific">Ranatra chinensis</name>
    <dbReference type="NCBI Taxonomy" id="642074"/>
    <lineage>
        <taxon>Eukaryota</taxon>
        <taxon>Metazoa</taxon>
        <taxon>Ecdysozoa</taxon>
        <taxon>Arthropoda</taxon>
        <taxon>Hexapoda</taxon>
        <taxon>Insecta</taxon>
        <taxon>Pterygota</taxon>
        <taxon>Neoptera</taxon>
        <taxon>Paraneoptera</taxon>
        <taxon>Hemiptera</taxon>
        <taxon>Heteroptera</taxon>
        <taxon>Panheteroptera</taxon>
        <taxon>Nepomorpha</taxon>
        <taxon>Nepidae</taxon>
        <taxon>Ranatrinae</taxon>
        <taxon>Ranatra</taxon>
    </lineage>
</organism>
<protein>
    <recommendedName>
        <fullName evidence="4">Histidine-rich glycoprotein</fullName>
    </recommendedName>
</protein>
<feature type="region of interest" description="Disordered" evidence="1">
    <location>
        <begin position="57"/>
        <end position="76"/>
    </location>
</feature>
<proteinExistence type="predicted"/>
<comment type="caution">
    <text evidence="2">The sequence shown here is derived from an EMBL/GenBank/DDBJ whole genome shotgun (WGS) entry which is preliminary data.</text>
</comment>
<evidence type="ECO:0000313" key="3">
    <source>
        <dbReference type="Proteomes" id="UP001558652"/>
    </source>
</evidence>
<evidence type="ECO:0000313" key="2">
    <source>
        <dbReference type="EMBL" id="KAL1139556.1"/>
    </source>
</evidence>
<feature type="region of interest" description="Disordered" evidence="1">
    <location>
        <begin position="189"/>
        <end position="231"/>
    </location>
</feature>
<dbReference type="Proteomes" id="UP001558652">
    <property type="component" value="Unassembled WGS sequence"/>
</dbReference>
<feature type="compositionally biased region" description="Basic residues" evidence="1">
    <location>
        <begin position="194"/>
        <end position="214"/>
    </location>
</feature>
<dbReference type="AlphaFoldDB" id="A0ABD0YUC8"/>
<evidence type="ECO:0008006" key="4">
    <source>
        <dbReference type="Google" id="ProtNLM"/>
    </source>
</evidence>
<dbReference type="EMBL" id="JBFDAA010000002">
    <property type="protein sequence ID" value="KAL1139556.1"/>
    <property type="molecule type" value="Genomic_DNA"/>
</dbReference>
<feature type="compositionally biased region" description="Basic residues" evidence="1">
    <location>
        <begin position="222"/>
        <end position="231"/>
    </location>
</feature>
<reference evidence="2 3" key="1">
    <citation type="submission" date="2024-07" db="EMBL/GenBank/DDBJ databases">
        <title>Chromosome-level genome assembly of the water stick insect Ranatra chinensis (Heteroptera: Nepidae).</title>
        <authorList>
            <person name="Liu X."/>
        </authorList>
    </citation>
    <scope>NUCLEOTIDE SEQUENCE [LARGE SCALE GENOMIC DNA]</scope>
    <source>
        <strain evidence="2">Cailab_2021Rc</strain>
        <tissue evidence="2">Muscle</tissue>
    </source>
</reference>
<keyword evidence="3" id="KW-1185">Reference proteome</keyword>
<name>A0ABD0YUC8_9HEMI</name>